<comment type="subcellular location">
    <subcellularLocation>
        <location evidence="2">Chromosome</location>
        <location evidence="2">Telomere</location>
    </subcellularLocation>
    <subcellularLocation>
        <location evidence="1">Nucleus</location>
    </subcellularLocation>
</comment>
<keyword evidence="6" id="KW-0238">DNA-binding</keyword>
<evidence type="ECO:0000256" key="6">
    <source>
        <dbReference type="ARBA" id="ARBA00023125"/>
    </source>
</evidence>
<evidence type="ECO:0000256" key="4">
    <source>
        <dbReference type="ARBA" id="ARBA00022454"/>
    </source>
</evidence>
<evidence type="ECO:0000256" key="3">
    <source>
        <dbReference type="ARBA" id="ARBA00017411"/>
    </source>
</evidence>
<dbReference type="PANTHER" id="PTHR13989">
    <property type="entry name" value="REPLICATION PROTEIN A-RELATED"/>
    <property type="match status" value="1"/>
</dbReference>
<feature type="domain" description="CST complex subunit Stn1 N-terminal" evidence="10">
    <location>
        <begin position="150"/>
        <end position="256"/>
    </location>
</feature>
<dbReference type="InterPro" id="IPR040260">
    <property type="entry name" value="RFA2-like"/>
</dbReference>
<dbReference type="Gene3D" id="2.40.50.140">
    <property type="entry name" value="Nucleic acid-binding proteins"/>
    <property type="match status" value="1"/>
</dbReference>
<feature type="region of interest" description="Disordered" evidence="9">
    <location>
        <begin position="119"/>
        <end position="147"/>
    </location>
</feature>
<dbReference type="InterPro" id="IPR018856">
    <property type="entry name" value="Stn1_N"/>
</dbReference>
<dbReference type="SUPFAM" id="SSF50249">
    <property type="entry name" value="Nucleic acid-binding proteins"/>
    <property type="match status" value="1"/>
</dbReference>
<gene>
    <name evidence="11" type="ORF">FPHYL_4323</name>
</gene>
<organism evidence="11 12">
    <name type="scientific">Fusarium phyllophilum</name>
    <dbReference type="NCBI Taxonomy" id="47803"/>
    <lineage>
        <taxon>Eukaryota</taxon>
        <taxon>Fungi</taxon>
        <taxon>Dikarya</taxon>
        <taxon>Ascomycota</taxon>
        <taxon>Pezizomycotina</taxon>
        <taxon>Sordariomycetes</taxon>
        <taxon>Hypocreomycetidae</taxon>
        <taxon>Hypocreales</taxon>
        <taxon>Nectriaceae</taxon>
        <taxon>Fusarium</taxon>
        <taxon>Fusarium fujikuroi species complex</taxon>
    </lineage>
</organism>
<evidence type="ECO:0000256" key="9">
    <source>
        <dbReference type="SAM" id="MobiDB-lite"/>
    </source>
</evidence>
<evidence type="ECO:0000256" key="1">
    <source>
        <dbReference type="ARBA" id="ARBA00004123"/>
    </source>
</evidence>
<keyword evidence="5" id="KW-0779">Telomere</keyword>
<dbReference type="AlphaFoldDB" id="A0A8H5K553"/>
<dbReference type="InterPro" id="IPR012340">
    <property type="entry name" value="NA-bd_OB-fold"/>
</dbReference>
<dbReference type="OrthoDB" id="77828at2759"/>
<evidence type="ECO:0000259" key="10">
    <source>
        <dbReference type="Pfam" id="PF10451"/>
    </source>
</evidence>
<evidence type="ECO:0000256" key="2">
    <source>
        <dbReference type="ARBA" id="ARBA00004574"/>
    </source>
</evidence>
<protein>
    <recommendedName>
        <fullName evidence="3">CST complex subunit STN1</fullName>
    </recommendedName>
    <alternativeName>
        <fullName evidence="8">Suppressor of cdc thirteen homolog</fullName>
    </alternativeName>
</protein>
<proteinExistence type="predicted"/>
<dbReference type="EMBL" id="JAAOAQ010000132">
    <property type="protein sequence ID" value="KAF5565261.1"/>
    <property type="molecule type" value="Genomic_DNA"/>
</dbReference>
<feature type="compositionally biased region" description="Basic and acidic residues" evidence="9">
    <location>
        <begin position="258"/>
        <end position="268"/>
    </location>
</feature>
<evidence type="ECO:0000313" key="12">
    <source>
        <dbReference type="Proteomes" id="UP000582016"/>
    </source>
</evidence>
<comment type="caution">
    <text evidence="11">The sequence shown here is derived from an EMBL/GenBank/DDBJ whole genome shotgun (WGS) entry which is preliminary data.</text>
</comment>
<keyword evidence="4" id="KW-0158">Chromosome</keyword>
<dbReference type="GO" id="GO:0003677">
    <property type="term" value="F:DNA binding"/>
    <property type="evidence" value="ECO:0007669"/>
    <property type="project" value="UniProtKB-KW"/>
</dbReference>
<evidence type="ECO:0000256" key="7">
    <source>
        <dbReference type="ARBA" id="ARBA00023242"/>
    </source>
</evidence>
<name>A0A8H5K553_9HYPO</name>
<dbReference type="GO" id="GO:0005634">
    <property type="term" value="C:nucleus"/>
    <property type="evidence" value="ECO:0007669"/>
    <property type="project" value="UniProtKB-SubCell"/>
</dbReference>
<dbReference type="CDD" id="cd03524">
    <property type="entry name" value="RPA2_OBF_family"/>
    <property type="match status" value="1"/>
</dbReference>
<keyword evidence="7" id="KW-0539">Nucleus</keyword>
<accession>A0A8H5K553</accession>
<feature type="domain" description="CST complex subunit Stn1 N-terminal" evidence="10">
    <location>
        <begin position="61"/>
        <end position="114"/>
    </location>
</feature>
<feature type="compositionally biased region" description="Basic and acidic residues" evidence="9">
    <location>
        <begin position="120"/>
        <end position="136"/>
    </location>
</feature>
<dbReference type="Pfam" id="PF10451">
    <property type="entry name" value="Stn1"/>
    <property type="match status" value="2"/>
</dbReference>
<sequence length="283" mass="32190">MTESVSPQSTKVPSSEEECYHDAMSESAKPQIYPRYCFHLAPTVNQWCLFRVTDIHDLAQYEGFEGENFYFYGNLPIKWVRIVGLVVAIDEFASRRVYTIDDSSGACIECTVSIPISGEDDSRATRGDAAPKKADIEPPQNPDPFPNIDVGCVVDVKGGLSTFRDERQLTIEKMTKVRGTAQEVTLWEKRVKFKSEVLDTPWVLRSSEIRRCRKEAERSEEEAERKRKRIKAKVEPQAPKQTSKSAGHAEQPIRQQKPHKEMRLDLRQILEQGGRGNYDALGL</sequence>
<evidence type="ECO:0000313" key="11">
    <source>
        <dbReference type="EMBL" id="KAF5565261.1"/>
    </source>
</evidence>
<feature type="region of interest" description="Disordered" evidence="9">
    <location>
        <begin position="213"/>
        <end position="270"/>
    </location>
</feature>
<keyword evidence="12" id="KW-1185">Reference proteome</keyword>
<evidence type="ECO:0000256" key="8">
    <source>
        <dbReference type="ARBA" id="ARBA00030039"/>
    </source>
</evidence>
<dbReference type="PANTHER" id="PTHR13989:SF33">
    <property type="entry name" value="CST COMPLEX SUBUNIT STN1"/>
    <property type="match status" value="1"/>
</dbReference>
<dbReference type="GO" id="GO:0000781">
    <property type="term" value="C:chromosome, telomeric region"/>
    <property type="evidence" value="ECO:0007669"/>
    <property type="project" value="UniProtKB-SubCell"/>
</dbReference>
<dbReference type="Proteomes" id="UP000582016">
    <property type="component" value="Unassembled WGS sequence"/>
</dbReference>
<evidence type="ECO:0000256" key="5">
    <source>
        <dbReference type="ARBA" id="ARBA00022895"/>
    </source>
</evidence>
<reference evidence="11 12" key="1">
    <citation type="submission" date="2020-05" db="EMBL/GenBank/DDBJ databases">
        <title>Identification and distribution of gene clusters putatively required for synthesis of sphingolipid metabolism inhibitors in phylogenetically diverse species of the filamentous fungus Fusarium.</title>
        <authorList>
            <person name="Kim H.-S."/>
            <person name="Busman M."/>
            <person name="Brown D.W."/>
            <person name="Divon H."/>
            <person name="Uhlig S."/>
            <person name="Proctor R.H."/>
        </authorList>
    </citation>
    <scope>NUCLEOTIDE SEQUENCE [LARGE SCALE GENOMIC DNA]</scope>
    <source>
        <strain evidence="11 12">NRRL 13617</strain>
    </source>
</reference>